<dbReference type="PANTHER" id="PTHR48079">
    <property type="entry name" value="PROTEIN YEEZ"/>
    <property type="match status" value="1"/>
</dbReference>
<proteinExistence type="predicted"/>
<name>A0A9X2YRD8_9MYCO</name>
<dbReference type="InterPro" id="IPR001509">
    <property type="entry name" value="Epimerase_deHydtase"/>
</dbReference>
<evidence type="ECO:0000256" key="1">
    <source>
        <dbReference type="SAM" id="MobiDB-lite"/>
    </source>
</evidence>
<dbReference type="GO" id="GO:0005737">
    <property type="term" value="C:cytoplasm"/>
    <property type="evidence" value="ECO:0007669"/>
    <property type="project" value="TreeGrafter"/>
</dbReference>
<feature type="domain" description="NAD-dependent epimerase/dehydratase" evidence="2">
    <location>
        <begin position="30"/>
        <end position="262"/>
    </location>
</feature>
<feature type="region of interest" description="Disordered" evidence="1">
    <location>
        <begin position="1"/>
        <end position="20"/>
    </location>
</feature>
<dbReference type="InterPro" id="IPR051783">
    <property type="entry name" value="NAD(P)-dependent_oxidoreduct"/>
</dbReference>
<keyword evidence="4" id="KW-1185">Reference proteome</keyword>
<reference evidence="3" key="2">
    <citation type="journal article" date="2022" name="BMC Genomics">
        <title>Comparative genome analysis of mycobacteria focusing on tRNA and non-coding RNA.</title>
        <authorList>
            <person name="Behra P.R.K."/>
            <person name="Pettersson B.M.F."/>
            <person name="Ramesh M."/>
            <person name="Das S."/>
            <person name="Dasgupta S."/>
            <person name="Kirsebom L.A."/>
        </authorList>
    </citation>
    <scope>NUCLEOTIDE SEQUENCE</scope>
    <source>
        <strain evidence="3">DSM 44615</strain>
    </source>
</reference>
<dbReference type="PANTHER" id="PTHR48079:SF6">
    <property type="entry name" value="NAD(P)-BINDING DOMAIN-CONTAINING PROTEIN-RELATED"/>
    <property type="match status" value="1"/>
</dbReference>
<gene>
    <name evidence="3" type="ORF">H7I41_19800</name>
</gene>
<dbReference type="Gene3D" id="3.40.50.720">
    <property type="entry name" value="NAD(P)-binding Rossmann-like Domain"/>
    <property type="match status" value="1"/>
</dbReference>
<dbReference type="Pfam" id="PF01370">
    <property type="entry name" value="Epimerase"/>
    <property type="match status" value="1"/>
</dbReference>
<reference evidence="3" key="1">
    <citation type="submission" date="2020-07" db="EMBL/GenBank/DDBJ databases">
        <authorList>
            <person name="Pettersson B.M.F."/>
            <person name="Behra P.R.K."/>
            <person name="Ramesh M."/>
            <person name="Das S."/>
            <person name="Dasgupta S."/>
            <person name="Kirsebom L.A."/>
        </authorList>
    </citation>
    <scope>NUCLEOTIDE SEQUENCE</scope>
    <source>
        <strain evidence="3">DSM 44615</strain>
    </source>
</reference>
<evidence type="ECO:0000259" key="2">
    <source>
        <dbReference type="Pfam" id="PF01370"/>
    </source>
</evidence>
<evidence type="ECO:0000313" key="3">
    <source>
        <dbReference type="EMBL" id="MCV7172165.1"/>
    </source>
</evidence>
<dbReference type="SUPFAM" id="SSF51735">
    <property type="entry name" value="NAD(P)-binding Rossmann-fold domains"/>
    <property type="match status" value="1"/>
</dbReference>
<sequence>MVQKGAGAGHPARRGRGVAEDVRRRPVTRALVIGANGYLGSHVTRQLVAAGRDVRVMVRDGAKTVGIDDLQVERFVGDIWSDDVLREAMTGCQDVYYCVVDTRGWLRDPAPLFRTNVEGTRNVLEIAAQVHDAHPLRRFVFTSSYVTVGRKRGRVATEDDVIGEAQRKRLTPYVRSRVQAEELVLDYARRRGLPAVAMCVSTTYGAGDWGRTPHGAIIAGAAFGKLPFVMGGIELEAVGVEDAARAMILAAEKGRPGERYLISEKMISNAEVVRIAAEAAGTPPPTKSVPLALSYAMAAMGSTKARLRGTDERLSMGSLRLMRAEAHVDHGKAVRELGWQPRPVEESIREAARFWMELRKAKRKAGSAG</sequence>
<accession>A0A9X2YRD8</accession>
<comment type="caution">
    <text evidence="3">The sequence shown here is derived from an EMBL/GenBank/DDBJ whole genome shotgun (WGS) entry which is preliminary data.</text>
</comment>
<evidence type="ECO:0000313" key="4">
    <source>
        <dbReference type="Proteomes" id="UP001140293"/>
    </source>
</evidence>
<dbReference type="EMBL" id="JACKSJ010000163">
    <property type="protein sequence ID" value="MCV7172165.1"/>
    <property type="molecule type" value="Genomic_DNA"/>
</dbReference>
<protein>
    <submittedName>
        <fullName evidence="3">NAD-dependent epimerase/dehydratase family protein</fullName>
    </submittedName>
</protein>
<dbReference type="GO" id="GO:0004029">
    <property type="term" value="F:aldehyde dehydrogenase (NAD+) activity"/>
    <property type="evidence" value="ECO:0007669"/>
    <property type="project" value="TreeGrafter"/>
</dbReference>
<dbReference type="InterPro" id="IPR036291">
    <property type="entry name" value="NAD(P)-bd_dom_sf"/>
</dbReference>
<dbReference type="AlphaFoldDB" id="A0A9X2YRD8"/>
<organism evidence="3 4">
    <name type="scientific">[Mycobacterium] manitobense</name>
    <dbReference type="NCBI Taxonomy" id="190147"/>
    <lineage>
        <taxon>Bacteria</taxon>
        <taxon>Bacillati</taxon>
        <taxon>Actinomycetota</taxon>
        <taxon>Actinomycetes</taxon>
        <taxon>Mycobacteriales</taxon>
        <taxon>Mycobacteriaceae</taxon>
        <taxon>Mycolicibacterium</taxon>
    </lineage>
</organism>
<dbReference type="Proteomes" id="UP001140293">
    <property type="component" value="Unassembled WGS sequence"/>
</dbReference>